<dbReference type="RefSeq" id="WP_321560811.1">
    <property type="nucleotide sequence ID" value="NZ_CP139558.1"/>
</dbReference>
<evidence type="ECO:0000313" key="3">
    <source>
        <dbReference type="Proteomes" id="UP001324380"/>
    </source>
</evidence>
<accession>A0ABZ0TKD3</accession>
<organism evidence="2 3">
    <name type="scientific">Mucilaginibacter sabulilitoris</name>
    <dbReference type="NCBI Taxonomy" id="1173583"/>
    <lineage>
        <taxon>Bacteria</taxon>
        <taxon>Pseudomonadati</taxon>
        <taxon>Bacteroidota</taxon>
        <taxon>Sphingobacteriia</taxon>
        <taxon>Sphingobacteriales</taxon>
        <taxon>Sphingobacteriaceae</taxon>
        <taxon>Mucilaginibacter</taxon>
    </lineage>
</organism>
<dbReference type="Pfam" id="PF00535">
    <property type="entry name" value="Glycos_transf_2"/>
    <property type="match status" value="1"/>
</dbReference>
<dbReference type="PANTHER" id="PTHR22916:SF65">
    <property type="entry name" value="SLR1065 PROTEIN"/>
    <property type="match status" value="1"/>
</dbReference>
<dbReference type="EC" id="2.4.-.-" evidence="2"/>
<sequence>MRFNLPDLNDYRTRFLNDGIVSPLKTTGTPENGLLGYLPGCSGDQTGWPWTAQVDPDTYNGNNYWPKLTIVTPSYNQGAFIEQTIRAVLLQNYPNLEYIIIDGGSTDNTREILEKYAPWISYWQSVSDDGQANAINLGFSLASGHYRAWINSDDYYLSGTFHHVIKTFIKTKVSFIYGYAYNLHADTGTLEMIKVLPVLDYFLRMPTLAQPSCFWSAGIHQPVIEQLQCSMDYELWLRMVRGNSRKLLRSPLSVAHVHRQAKTYDPKMSDAWQNDHDLICHPENHGPVQQWARKIWLHKIYNRFIKLIEKVTFHQRA</sequence>
<dbReference type="Proteomes" id="UP001324380">
    <property type="component" value="Chromosome"/>
</dbReference>
<evidence type="ECO:0000259" key="1">
    <source>
        <dbReference type="Pfam" id="PF00535"/>
    </source>
</evidence>
<reference evidence="2 3" key="1">
    <citation type="submission" date="2023-11" db="EMBL/GenBank/DDBJ databases">
        <title>Analysis of the Genomes of Mucilaginibacter gossypii cycad 4 and M. sabulilitoris SNA2: microbes with the potential for plant growth promotion.</title>
        <authorList>
            <person name="Hirsch A.M."/>
            <person name="Humm E."/>
            <person name="Rubbi M."/>
            <person name="Del Vecchio G."/>
            <person name="Ha S.M."/>
            <person name="Pellegrini M."/>
            <person name="Gunsalus R.P."/>
        </authorList>
    </citation>
    <scope>NUCLEOTIDE SEQUENCE [LARGE SCALE GENOMIC DNA]</scope>
    <source>
        <strain evidence="2 3">SNA2</strain>
    </source>
</reference>
<keyword evidence="2" id="KW-0808">Transferase</keyword>
<dbReference type="InterPro" id="IPR029044">
    <property type="entry name" value="Nucleotide-diphossugar_trans"/>
</dbReference>
<evidence type="ECO:0000313" key="2">
    <source>
        <dbReference type="EMBL" id="WPU91645.1"/>
    </source>
</evidence>
<dbReference type="SUPFAM" id="SSF53448">
    <property type="entry name" value="Nucleotide-diphospho-sugar transferases"/>
    <property type="match status" value="1"/>
</dbReference>
<feature type="domain" description="Glycosyltransferase 2-like" evidence="1">
    <location>
        <begin position="69"/>
        <end position="179"/>
    </location>
</feature>
<dbReference type="PANTHER" id="PTHR22916">
    <property type="entry name" value="GLYCOSYLTRANSFERASE"/>
    <property type="match status" value="1"/>
</dbReference>
<keyword evidence="3" id="KW-1185">Reference proteome</keyword>
<dbReference type="CDD" id="cd06433">
    <property type="entry name" value="GT_2_WfgS_like"/>
    <property type="match status" value="1"/>
</dbReference>
<name>A0ABZ0TKD3_9SPHI</name>
<dbReference type="GO" id="GO:0016757">
    <property type="term" value="F:glycosyltransferase activity"/>
    <property type="evidence" value="ECO:0007669"/>
    <property type="project" value="UniProtKB-KW"/>
</dbReference>
<dbReference type="InterPro" id="IPR001173">
    <property type="entry name" value="Glyco_trans_2-like"/>
</dbReference>
<keyword evidence="2" id="KW-0328">Glycosyltransferase</keyword>
<dbReference type="Gene3D" id="3.90.550.10">
    <property type="entry name" value="Spore Coat Polysaccharide Biosynthesis Protein SpsA, Chain A"/>
    <property type="match status" value="1"/>
</dbReference>
<protein>
    <submittedName>
        <fullName evidence="2">Glycosyltransferase family 2 protein</fullName>
        <ecNumber evidence="2">2.4.-.-</ecNumber>
    </submittedName>
</protein>
<proteinExistence type="predicted"/>
<gene>
    <name evidence="2" type="ORF">SNE25_20210</name>
</gene>
<dbReference type="EMBL" id="CP139558">
    <property type="protein sequence ID" value="WPU91645.1"/>
    <property type="molecule type" value="Genomic_DNA"/>
</dbReference>